<accession>A0A5B7JMU4</accession>
<name>A0A5B7JMU4_PORTR</name>
<reference evidence="1 2" key="1">
    <citation type="submission" date="2019-05" db="EMBL/GenBank/DDBJ databases">
        <title>Another draft genome of Portunus trituberculatus and its Hox gene families provides insights of decapod evolution.</title>
        <authorList>
            <person name="Jeong J.-H."/>
            <person name="Song I."/>
            <person name="Kim S."/>
            <person name="Choi T."/>
            <person name="Kim D."/>
            <person name="Ryu S."/>
            <person name="Kim W."/>
        </authorList>
    </citation>
    <scope>NUCLEOTIDE SEQUENCE [LARGE SCALE GENOMIC DNA]</scope>
    <source>
        <tissue evidence="1">Muscle</tissue>
    </source>
</reference>
<comment type="caution">
    <text evidence="1">The sequence shown here is derived from an EMBL/GenBank/DDBJ whole genome shotgun (WGS) entry which is preliminary data.</text>
</comment>
<gene>
    <name evidence="1" type="ORF">E2C01_094697</name>
</gene>
<dbReference type="AlphaFoldDB" id="A0A5B7JMU4"/>
<protein>
    <submittedName>
        <fullName evidence="1">Uncharacterized protein</fullName>
    </submittedName>
</protein>
<dbReference type="EMBL" id="VSRR010117724">
    <property type="protein sequence ID" value="MPC99291.1"/>
    <property type="molecule type" value="Genomic_DNA"/>
</dbReference>
<evidence type="ECO:0000313" key="1">
    <source>
        <dbReference type="EMBL" id="MPC99291.1"/>
    </source>
</evidence>
<keyword evidence="2" id="KW-1185">Reference proteome</keyword>
<evidence type="ECO:0000313" key="2">
    <source>
        <dbReference type="Proteomes" id="UP000324222"/>
    </source>
</evidence>
<proteinExistence type="predicted"/>
<organism evidence="1 2">
    <name type="scientific">Portunus trituberculatus</name>
    <name type="common">Swimming crab</name>
    <name type="synonym">Neptunus trituberculatus</name>
    <dbReference type="NCBI Taxonomy" id="210409"/>
    <lineage>
        <taxon>Eukaryota</taxon>
        <taxon>Metazoa</taxon>
        <taxon>Ecdysozoa</taxon>
        <taxon>Arthropoda</taxon>
        <taxon>Crustacea</taxon>
        <taxon>Multicrustacea</taxon>
        <taxon>Malacostraca</taxon>
        <taxon>Eumalacostraca</taxon>
        <taxon>Eucarida</taxon>
        <taxon>Decapoda</taxon>
        <taxon>Pleocyemata</taxon>
        <taxon>Brachyura</taxon>
        <taxon>Eubrachyura</taxon>
        <taxon>Portunoidea</taxon>
        <taxon>Portunidae</taxon>
        <taxon>Portuninae</taxon>
        <taxon>Portunus</taxon>
    </lineage>
</organism>
<sequence length="35" mass="3792">MYDALTEGPGGMSLCQYCCVRTCVCVCVCVCVCMF</sequence>
<dbReference type="Proteomes" id="UP000324222">
    <property type="component" value="Unassembled WGS sequence"/>
</dbReference>